<name>A0A6A3NRU8_9STRA</name>
<keyword evidence="6" id="KW-1185">Reference proteome</keyword>
<dbReference type="AlphaFoldDB" id="A0A6A3NRU8"/>
<keyword evidence="1" id="KW-0472">Membrane</keyword>
<dbReference type="Proteomes" id="UP000435112">
    <property type="component" value="Unassembled WGS sequence"/>
</dbReference>
<comment type="caution">
    <text evidence="2">The sequence shown here is derived from an EMBL/GenBank/DDBJ whole genome shotgun (WGS) entry which is preliminary data.</text>
</comment>
<accession>A0A6A3NRU8</accession>
<reference evidence="5 7" key="1">
    <citation type="submission" date="2018-09" db="EMBL/GenBank/DDBJ databases">
        <title>Genomic investigation of the strawberry pathogen Phytophthora fragariae indicates pathogenicity is determined by transcriptional variation in three key races.</title>
        <authorList>
            <person name="Adams T.M."/>
            <person name="Armitage A.D."/>
            <person name="Sobczyk M.K."/>
            <person name="Bates H.J."/>
            <person name="Dunwell J.M."/>
            <person name="Nellist C.F."/>
            <person name="Harrison R.J."/>
        </authorList>
    </citation>
    <scope>NUCLEOTIDE SEQUENCE [LARGE SCALE GENOMIC DNA]</scope>
    <source>
        <strain evidence="3 5">SCRP249</strain>
        <strain evidence="2 7">SCRP324</strain>
        <strain evidence="4 6">SCRP333</strain>
    </source>
</reference>
<evidence type="ECO:0000313" key="4">
    <source>
        <dbReference type="EMBL" id="KAE9355257.1"/>
    </source>
</evidence>
<evidence type="ECO:0000313" key="5">
    <source>
        <dbReference type="Proteomes" id="UP000429607"/>
    </source>
</evidence>
<evidence type="ECO:0000313" key="2">
    <source>
        <dbReference type="EMBL" id="KAE9048259.1"/>
    </source>
</evidence>
<dbReference type="Proteomes" id="UP000429607">
    <property type="component" value="Unassembled WGS sequence"/>
</dbReference>
<keyword evidence="1" id="KW-0812">Transmembrane</keyword>
<evidence type="ECO:0000313" key="3">
    <source>
        <dbReference type="EMBL" id="KAE9052468.1"/>
    </source>
</evidence>
<dbReference type="EMBL" id="QXFV01000011">
    <property type="protein sequence ID" value="KAE9052468.1"/>
    <property type="molecule type" value="Genomic_DNA"/>
</dbReference>
<dbReference type="EMBL" id="QXFT01000097">
    <property type="protein sequence ID" value="KAE9355257.1"/>
    <property type="molecule type" value="Genomic_DNA"/>
</dbReference>
<feature type="transmembrane region" description="Helical" evidence="1">
    <location>
        <begin position="25"/>
        <end position="45"/>
    </location>
</feature>
<evidence type="ECO:0000313" key="6">
    <source>
        <dbReference type="Proteomes" id="UP000434957"/>
    </source>
</evidence>
<protein>
    <submittedName>
        <fullName evidence="2">Uncharacterized protein</fullName>
    </submittedName>
</protein>
<evidence type="ECO:0000256" key="1">
    <source>
        <dbReference type="SAM" id="Phobius"/>
    </source>
</evidence>
<evidence type="ECO:0000313" key="7">
    <source>
        <dbReference type="Proteomes" id="UP000435112"/>
    </source>
</evidence>
<organism evidence="2 7">
    <name type="scientific">Phytophthora rubi</name>
    <dbReference type="NCBI Taxonomy" id="129364"/>
    <lineage>
        <taxon>Eukaryota</taxon>
        <taxon>Sar</taxon>
        <taxon>Stramenopiles</taxon>
        <taxon>Oomycota</taxon>
        <taxon>Peronosporomycetes</taxon>
        <taxon>Peronosporales</taxon>
        <taxon>Peronosporaceae</taxon>
        <taxon>Phytophthora</taxon>
    </lineage>
</organism>
<dbReference type="Proteomes" id="UP000434957">
    <property type="component" value="Unassembled WGS sequence"/>
</dbReference>
<sequence>MGRTRGTSDLAPETKVVVALFLVDLAARGTGATAAVAAVVVAFPFKPRTA</sequence>
<gene>
    <name evidence="3" type="ORF">PR001_g472</name>
    <name evidence="2" type="ORF">PR002_g560</name>
    <name evidence="4" type="ORF">PR003_g2942</name>
</gene>
<proteinExistence type="predicted"/>
<dbReference type="EMBL" id="QXFU01000013">
    <property type="protein sequence ID" value="KAE9048259.1"/>
    <property type="molecule type" value="Genomic_DNA"/>
</dbReference>
<keyword evidence="1" id="KW-1133">Transmembrane helix</keyword>